<protein>
    <recommendedName>
        <fullName evidence="3">BON domain-containing protein</fullName>
    </recommendedName>
</protein>
<evidence type="ECO:0000259" key="3">
    <source>
        <dbReference type="PROSITE" id="PS50914"/>
    </source>
</evidence>
<reference evidence="5" key="1">
    <citation type="submission" date="2014-09" db="EMBL/GenBank/DDBJ databases">
        <authorList>
            <person name="Gomez-Valero L."/>
        </authorList>
    </citation>
    <scope>NUCLEOTIDE SEQUENCE [LARGE SCALE GENOMIC DNA]</scope>
    <source>
        <strain evidence="5">ATCC35250</strain>
    </source>
</reference>
<name>A0A0A8UZ87_LEGHA</name>
<organism evidence="4 5">
    <name type="scientific">Legionella hackeliae</name>
    <dbReference type="NCBI Taxonomy" id="449"/>
    <lineage>
        <taxon>Bacteria</taxon>
        <taxon>Pseudomonadati</taxon>
        <taxon>Pseudomonadota</taxon>
        <taxon>Gammaproteobacteria</taxon>
        <taxon>Legionellales</taxon>
        <taxon>Legionellaceae</taxon>
        <taxon>Legionella</taxon>
    </lineage>
</organism>
<dbReference type="EMBL" id="LN681225">
    <property type="protein sequence ID" value="CEK12064.1"/>
    <property type="molecule type" value="Genomic_DNA"/>
</dbReference>
<gene>
    <name evidence="4" type="ORF">LHA_3076</name>
</gene>
<accession>A0A0A8UZ87</accession>
<evidence type="ECO:0000256" key="1">
    <source>
        <dbReference type="SAM" id="MobiDB-lite"/>
    </source>
</evidence>
<dbReference type="Proteomes" id="UP000032803">
    <property type="component" value="Chromosome I"/>
</dbReference>
<dbReference type="PANTHER" id="PTHR34606">
    <property type="entry name" value="BON DOMAIN-CONTAINING PROTEIN"/>
    <property type="match status" value="1"/>
</dbReference>
<dbReference type="PANTHER" id="PTHR34606:SF15">
    <property type="entry name" value="BON DOMAIN-CONTAINING PROTEIN"/>
    <property type="match status" value="1"/>
</dbReference>
<dbReference type="HOGENOM" id="CLU_1228658_0_0_6"/>
<dbReference type="KEGG" id="lha:LHA_3076"/>
<dbReference type="OrthoDB" id="5638756at2"/>
<dbReference type="Gene3D" id="3.30.1340.30">
    <property type="match status" value="1"/>
</dbReference>
<feature type="region of interest" description="Disordered" evidence="1">
    <location>
        <begin position="31"/>
        <end position="57"/>
    </location>
</feature>
<feature type="domain" description="BON" evidence="3">
    <location>
        <begin position="58"/>
        <end position="129"/>
    </location>
</feature>
<keyword evidence="5" id="KW-1185">Reference proteome</keyword>
<feature type="signal peptide" evidence="2">
    <location>
        <begin position="1"/>
        <end position="24"/>
    </location>
</feature>
<evidence type="ECO:0000313" key="5">
    <source>
        <dbReference type="Proteomes" id="UP000032803"/>
    </source>
</evidence>
<dbReference type="Pfam" id="PF04972">
    <property type="entry name" value="BON"/>
    <property type="match status" value="2"/>
</dbReference>
<dbReference type="InterPro" id="IPR007055">
    <property type="entry name" value="BON_dom"/>
</dbReference>
<dbReference type="InterPro" id="IPR051686">
    <property type="entry name" value="Lipoprotein_DolP"/>
</dbReference>
<proteinExistence type="predicted"/>
<dbReference type="PATRIC" id="fig|449.7.peg.1609"/>
<dbReference type="AlphaFoldDB" id="A0A0A8UZ87"/>
<dbReference type="RefSeq" id="WP_045107144.1">
    <property type="nucleotide sequence ID" value="NZ_LN681225.1"/>
</dbReference>
<dbReference type="STRING" id="449.LHA_3076"/>
<evidence type="ECO:0000256" key="2">
    <source>
        <dbReference type="SAM" id="SignalP"/>
    </source>
</evidence>
<sequence length="225" mass="23612">MDKLIQLKFATVLLSSGLALGAFANTSNNEATTSESAVKPAQTQTAPANNLQSNSMQNDKVQLSDEALLSSVQSALGAYKDKVNVTLTNGIVYLSGQLDSDTDYEKVVTLAESTQGIGDVNVDKLTVKGSEEPLDDTLLTAKIKATLIQADVMGKDLPSWSVGVETKNGQVFLSGKVASAQEKQAILKVVKSVEGVHQVNDKIEITAADPATETNAATDTNAGNK</sequence>
<feature type="chain" id="PRO_5009754399" description="BON domain-containing protein" evidence="2">
    <location>
        <begin position="25"/>
        <end position="225"/>
    </location>
</feature>
<feature type="domain" description="BON" evidence="3">
    <location>
        <begin position="135"/>
        <end position="207"/>
    </location>
</feature>
<dbReference type="PROSITE" id="PS50914">
    <property type="entry name" value="BON"/>
    <property type="match status" value="2"/>
</dbReference>
<evidence type="ECO:0000313" key="4">
    <source>
        <dbReference type="EMBL" id="CEK12064.1"/>
    </source>
</evidence>
<keyword evidence="2" id="KW-0732">Signal</keyword>